<dbReference type="AlphaFoldDB" id="A0AAW4GDW6"/>
<proteinExistence type="predicted"/>
<dbReference type="Proteomes" id="UP000784064">
    <property type="component" value="Unassembled WGS sequence"/>
</dbReference>
<protein>
    <submittedName>
        <fullName evidence="1">Uncharacterized protein</fullName>
    </submittedName>
</protein>
<evidence type="ECO:0000313" key="3">
    <source>
        <dbReference type="Proteomes" id="UP000749453"/>
    </source>
</evidence>
<dbReference type="Proteomes" id="UP000749453">
    <property type="component" value="Unassembled WGS sequence"/>
</dbReference>
<accession>A0AAW4GDW6</accession>
<evidence type="ECO:0000313" key="1">
    <source>
        <dbReference type="EMBL" id="MBM9912201.1"/>
    </source>
</evidence>
<reference evidence="1" key="2">
    <citation type="submission" date="2021-01" db="EMBL/GenBank/DDBJ databases">
        <authorList>
            <person name="Yu Y."/>
        </authorList>
    </citation>
    <scope>NUCLEOTIDE SEQUENCE</scope>
    <source>
        <strain evidence="1">As-5</strain>
        <strain evidence="2">As-6</strain>
    </source>
</reference>
<dbReference type="EMBL" id="JAFFTB010000009">
    <property type="protein sequence ID" value="MBM9937797.1"/>
    <property type="molecule type" value="Genomic_DNA"/>
</dbReference>
<gene>
    <name evidence="1" type="ORF">JJW18_01770</name>
    <name evidence="2" type="ORF">JJW19_06535</name>
</gene>
<sequence length="219" mass="23821">MRAMSEPYSALLRLRLPRERLARWLAAPVPAASRWKDWRSIAGRWRLPGGADLAASSDVELGEFLADCNAMLARHADNRAALAAILQSAQAENIKLAAYDQAGAYFVAGSLTYSENLHDLVVFLAMARGAADFLEPGEHGEALVHDYLWAEDGERETVAAVHLAGKGDSGFMTPAQSGETAATFDAMVELMLEGADDPQFTPRNQLDRIQERGHAAQEN</sequence>
<evidence type="ECO:0000313" key="2">
    <source>
        <dbReference type="EMBL" id="MBM9937797.1"/>
    </source>
</evidence>
<keyword evidence="3" id="KW-1185">Reference proteome</keyword>
<name>A0AAW4GDW6_9GAMM</name>
<comment type="caution">
    <text evidence="1">The sequence shown here is derived from an EMBL/GenBank/DDBJ whole genome shotgun (WGS) entry which is preliminary data.</text>
</comment>
<evidence type="ECO:0000313" key="4">
    <source>
        <dbReference type="Proteomes" id="UP000784064"/>
    </source>
</evidence>
<reference evidence="3" key="1">
    <citation type="submission" date="2021-01" db="EMBL/GenBank/DDBJ databases">
        <title>Stenotrophomonas maltophilia.</title>
        <authorList>
            <person name="Yu Y."/>
        </authorList>
    </citation>
    <scope>NUCLEOTIDE SEQUENCE [LARGE SCALE GENOMIC DNA]</scope>
    <source>
        <strain evidence="3">As-6</strain>
    </source>
</reference>
<dbReference type="EMBL" id="JAFFTA010000001">
    <property type="protein sequence ID" value="MBM9912201.1"/>
    <property type="molecule type" value="Genomic_DNA"/>
</dbReference>
<organism evidence="1 4">
    <name type="scientific">Stenotrophomonas lactitubi</name>
    <dbReference type="NCBI Taxonomy" id="2045214"/>
    <lineage>
        <taxon>Bacteria</taxon>
        <taxon>Pseudomonadati</taxon>
        <taxon>Pseudomonadota</taxon>
        <taxon>Gammaproteobacteria</taxon>
        <taxon>Lysobacterales</taxon>
        <taxon>Lysobacteraceae</taxon>
        <taxon>Stenotrophomonas</taxon>
    </lineage>
</organism>